<accession>A0A914XY05</accession>
<keyword evidence="3" id="KW-1185">Reference proteome</keyword>
<dbReference type="Proteomes" id="UP000887577">
    <property type="component" value="Unplaced"/>
</dbReference>
<evidence type="ECO:0000256" key="1">
    <source>
        <dbReference type="SAM" id="MobiDB-lite"/>
    </source>
</evidence>
<feature type="signal peptide" evidence="2">
    <location>
        <begin position="1"/>
        <end position="25"/>
    </location>
</feature>
<protein>
    <submittedName>
        <fullName evidence="4">Uncharacterized protein</fullName>
    </submittedName>
</protein>
<reference evidence="4" key="1">
    <citation type="submission" date="2022-11" db="UniProtKB">
        <authorList>
            <consortium name="WormBaseParasite"/>
        </authorList>
    </citation>
    <scope>IDENTIFICATION</scope>
</reference>
<dbReference type="WBParaSite" id="PSU_v2.g106.t1">
    <property type="protein sequence ID" value="PSU_v2.g106.t1"/>
    <property type="gene ID" value="PSU_v2.g106"/>
</dbReference>
<feature type="compositionally biased region" description="Low complexity" evidence="1">
    <location>
        <begin position="74"/>
        <end position="95"/>
    </location>
</feature>
<feature type="compositionally biased region" description="Pro residues" evidence="1">
    <location>
        <begin position="279"/>
        <end position="322"/>
    </location>
</feature>
<feature type="region of interest" description="Disordered" evidence="1">
    <location>
        <begin position="55"/>
        <end position="336"/>
    </location>
</feature>
<keyword evidence="2" id="KW-0732">Signal</keyword>
<sequence>MPRVRSLKGLLGLVVLLSLLGFSKGQWAQPRPLSDVVSNFNRRAFAAANYEAPVAAGLPNTTPNPYRPPDPQPRQEFPSQQQQQQQSNFYPFFNNNPPPQPPPLYNFNPITSYGGPQPQNNRYEAPAQRPETHYEAPLPTNYPSGVAYYQPNRGNPNNSKRPVLLISSYANGGGGSYDQPKGPFVPPNSQTNFNNNYPPPNPPSISPYENTRAPPTTEKPHQTLVPPADDTSYEENPYGEPENPETPKAPNSNYPGPSPPAPTPPSQPPQPTYPEEEGPPPQAPNPYETPSPPPSPEQPPAPQTPGIPPNIPSPPERPPTSPEIPSIPSQPHTRCS</sequence>
<feature type="compositionally biased region" description="Pro residues" evidence="1">
    <location>
        <begin position="256"/>
        <end position="272"/>
    </location>
</feature>
<feature type="compositionally biased region" description="Low complexity" evidence="1">
    <location>
        <begin position="323"/>
        <end position="336"/>
    </location>
</feature>
<evidence type="ECO:0000256" key="2">
    <source>
        <dbReference type="SAM" id="SignalP"/>
    </source>
</evidence>
<dbReference type="AlphaFoldDB" id="A0A914XY05"/>
<feature type="chain" id="PRO_5037495664" evidence="2">
    <location>
        <begin position="26"/>
        <end position="336"/>
    </location>
</feature>
<organism evidence="3 4">
    <name type="scientific">Panagrolaimus superbus</name>
    <dbReference type="NCBI Taxonomy" id="310955"/>
    <lineage>
        <taxon>Eukaryota</taxon>
        <taxon>Metazoa</taxon>
        <taxon>Ecdysozoa</taxon>
        <taxon>Nematoda</taxon>
        <taxon>Chromadorea</taxon>
        <taxon>Rhabditida</taxon>
        <taxon>Tylenchina</taxon>
        <taxon>Panagrolaimomorpha</taxon>
        <taxon>Panagrolaimoidea</taxon>
        <taxon>Panagrolaimidae</taxon>
        <taxon>Panagrolaimus</taxon>
    </lineage>
</organism>
<name>A0A914XY05_9BILA</name>
<evidence type="ECO:0000313" key="4">
    <source>
        <dbReference type="WBParaSite" id="PSU_v2.g106.t1"/>
    </source>
</evidence>
<proteinExistence type="predicted"/>
<evidence type="ECO:0000313" key="3">
    <source>
        <dbReference type="Proteomes" id="UP000887577"/>
    </source>
</evidence>